<feature type="compositionally biased region" description="Polar residues" evidence="6">
    <location>
        <begin position="454"/>
        <end position="469"/>
    </location>
</feature>
<dbReference type="GO" id="GO:0003700">
    <property type="term" value="F:DNA-binding transcription factor activity"/>
    <property type="evidence" value="ECO:0007669"/>
    <property type="project" value="InterPro"/>
</dbReference>
<evidence type="ECO:0000256" key="6">
    <source>
        <dbReference type="SAM" id="MobiDB-lite"/>
    </source>
</evidence>
<comment type="subcellular location">
    <subcellularLocation>
        <location evidence="1">Nucleus</location>
    </subcellularLocation>
</comment>
<dbReference type="SUPFAM" id="SSF46689">
    <property type="entry name" value="Homeodomain-like"/>
    <property type="match status" value="1"/>
</dbReference>
<evidence type="ECO:0000256" key="3">
    <source>
        <dbReference type="ARBA" id="ARBA00023163"/>
    </source>
</evidence>
<organism evidence="8 9">
    <name type="scientific">Anisodus tanguticus</name>
    <dbReference type="NCBI Taxonomy" id="243964"/>
    <lineage>
        <taxon>Eukaryota</taxon>
        <taxon>Viridiplantae</taxon>
        <taxon>Streptophyta</taxon>
        <taxon>Embryophyta</taxon>
        <taxon>Tracheophyta</taxon>
        <taxon>Spermatophyta</taxon>
        <taxon>Magnoliopsida</taxon>
        <taxon>eudicotyledons</taxon>
        <taxon>Gunneridae</taxon>
        <taxon>Pentapetalae</taxon>
        <taxon>asterids</taxon>
        <taxon>lamiids</taxon>
        <taxon>Solanales</taxon>
        <taxon>Solanaceae</taxon>
        <taxon>Solanoideae</taxon>
        <taxon>Hyoscyameae</taxon>
        <taxon>Anisodus</taxon>
    </lineage>
</organism>
<accession>A0AAE1S608</accession>
<evidence type="ECO:0000256" key="4">
    <source>
        <dbReference type="ARBA" id="ARBA00023242"/>
    </source>
</evidence>
<feature type="region of interest" description="Disordered" evidence="6">
    <location>
        <begin position="332"/>
        <end position="356"/>
    </location>
</feature>
<reference evidence="8" key="1">
    <citation type="submission" date="2023-12" db="EMBL/GenBank/DDBJ databases">
        <title>Genome assembly of Anisodus tanguticus.</title>
        <authorList>
            <person name="Wang Y.-J."/>
        </authorList>
    </citation>
    <scope>NUCLEOTIDE SEQUENCE</scope>
    <source>
        <strain evidence="8">KB-2021</strain>
        <tissue evidence="8">Leaf</tissue>
    </source>
</reference>
<feature type="compositionally biased region" description="Basic and acidic residues" evidence="6">
    <location>
        <begin position="100"/>
        <end position="118"/>
    </location>
</feature>
<dbReference type="InterPro" id="IPR001789">
    <property type="entry name" value="Sig_transdc_resp-reg_receiver"/>
</dbReference>
<protein>
    <recommendedName>
        <fullName evidence="7">Response regulatory domain-containing protein</fullName>
    </recommendedName>
</protein>
<evidence type="ECO:0000313" key="8">
    <source>
        <dbReference type="EMBL" id="KAK4363378.1"/>
    </source>
</evidence>
<dbReference type="GO" id="GO:0005634">
    <property type="term" value="C:nucleus"/>
    <property type="evidence" value="ECO:0007669"/>
    <property type="project" value="UniProtKB-SubCell"/>
</dbReference>
<dbReference type="PANTHER" id="PTHR31442">
    <property type="entry name" value="HOMEODOMAIN-LIKE SUPERFAMILY PROTEIN-RELATED"/>
    <property type="match status" value="1"/>
</dbReference>
<evidence type="ECO:0000256" key="2">
    <source>
        <dbReference type="ARBA" id="ARBA00023015"/>
    </source>
</evidence>
<sequence>MSADEKHSTTMKGLDGGAVYFIHKPLLLDDVRDIWQYAITQKRKNNKGKSVVIEEIQEDTNSLGKSSSGPHQKSPHEVVVVESWSSINEKGIEESNNEESSERDKSARKHEEAKKEDSDTTPSKKAKLVWTDSLHSRFLTAITELGFDKAIPRRILEVMNVPELTRENVASHLQKYRIFLRKAAKAEVKDQDSGNSPVQSTSASKRLRQIPPESIERQRYLFFKKSLYNSPRGETSNRVNSSFPKQLAPINLPRYGQTELVPHLLSTSEAADNISTQLLNAATSAQQLITRNSNSAADTQAYQNSTLRRSSCIGDRDKELASLFTRYITNPEAHTKLPPLPNNDGSGAGGSGYGQLQLVSNKGDSSKTTFSNANQLSTKEATDNISTQHLNAETSAQRIIGNLNSLHDNSSAAYIEAGQGTDLVARVTNFSDKEFVELLTRHLNQKPPRIASEGDNSLGETSNLGNSSFPKRLAMTLPADGKTDLVPHLLSTSEAADNISTQLLNAATSAQQLITGNSNSAADTEADHGVNLITSGGMNLESNQSLARRDSSITEFHDKEFASLLTNHITQKASAELRPIPKCIASGAGGSGTTLDPYYDFSVVGNINPTPNSGGMVYLTNTFLSQLNALPSNVQGDHRSVTAEEGSSRLYNVSQQGNFGGIIADGGSFQLPNVPLNSKLEQVNYGGVTVDEGSFQLPNVALNPELQQENYGGVTAEGGSFQLRNVPLNPELEVVSHKPQGNYGGVTADEGSLQLPNVALNLELEQGDHRGVTAWGGSSQHCNVQPNLNPEAVDNEFWKSIFSSSPDDSTSE</sequence>
<feature type="region of interest" description="Disordered" evidence="6">
    <location>
        <begin position="89"/>
        <end position="126"/>
    </location>
</feature>
<dbReference type="GO" id="GO:0003677">
    <property type="term" value="F:DNA binding"/>
    <property type="evidence" value="ECO:0007669"/>
    <property type="project" value="InterPro"/>
</dbReference>
<keyword evidence="4" id="KW-0539">Nucleus</keyword>
<feature type="compositionally biased region" description="Polar residues" evidence="6">
    <location>
        <begin position="193"/>
        <end position="204"/>
    </location>
</feature>
<dbReference type="AlphaFoldDB" id="A0AAE1S608"/>
<keyword evidence="3" id="KW-0804">Transcription</keyword>
<dbReference type="FunFam" id="1.10.10.60:FF:000007">
    <property type="entry name" value="Two-component response regulator"/>
    <property type="match status" value="1"/>
</dbReference>
<feature type="region of interest" description="Disordered" evidence="6">
    <location>
        <begin position="446"/>
        <end position="471"/>
    </location>
</feature>
<evidence type="ECO:0000256" key="1">
    <source>
        <dbReference type="ARBA" id="ARBA00004123"/>
    </source>
</evidence>
<dbReference type="PANTHER" id="PTHR31442:SF40">
    <property type="entry name" value="HOMEODOMAIN-LIKE SUPERFAMILY PROTEIN"/>
    <property type="match status" value="1"/>
</dbReference>
<proteinExistence type="predicted"/>
<keyword evidence="2" id="KW-0805">Transcription regulation</keyword>
<feature type="region of interest" description="Disordered" evidence="6">
    <location>
        <begin position="187"/>
        <end position="210"/>
    </location>
</feature>
<dbReference type="Proteomes" id="UP001291623">
    <property type="component" value="Unassembled WGS sequence"/>
</dbReference>
<dbReference type="NCBIfam" id="TIGR01557">
    <property type="entry name" value="myb_SHAQKYF"/>
    <property type="match status" value="1"/>
</dbReference>
<evidence type="ECO:0000256" key="5">
    <source>
        <dbReference type="PROSITE-ProRule" id="PRU00169"/>
    </source>
</evidence>
<dbReference type="Gene3D" id="1.10.10.60">
    <property type="entry name" value="Homeodomain-like"/>
    <property type="match status" value="1"/>
</dbReference>
<feature type="domain" description="Response regulatory" evidence="7">
    <location>
        <begin position="1"/>
        <end position="39"/>
    </location>
</feature>
<gene>
    <name evidence="8" type="ORF">RND71_018619</name>
</gene>
<name>A0AAE1S608_9SOLA</name>
<dbReference type="InterPro" id="IPR044841">
    <property type="entry name" value="LUX/BOA-like"/>
</dbReference>
<dbReference type="InterPro" id="IPR009057">
    <property type="entry name" value="Homeodomain-like_sf"/>
</dbReference>
<dbReference type="InterPro" id="IPR006447">
    <property type="entry name" value="Myb_dom_plants"/>
</dbReference>
<evidence type="ECO:0000259" key="7">
    <source>
        <dbReference type="PROSITE" id="PS50110"/>
    </source>
</evidence>
<evidence type="ECO:0000313" key="9">
    <source>
        <dbReference type="Proteomes" id="UP001291623"/>
    </source>
</evidence>
<keyword evidence="9" id="KW-1185">Reference proteome</keyword>
<dbReference type="PROSITE" id="PS50110">
    <property type="entry name" value="RESPONSE_REGULATORY"/>
    <property type="match status" value="1"/>
</dbReference>
<comment type="caution">
    <text evidence="8">The sequence shown here is derived from an EMBL/GenBank/DDBJ whole genome shotgun (WGS) entry which is preliminary data.</text>
</comment>
<dbReference type="EMBL" id="JAVYJV010000009">
    <property type="protein sequence ID" value="KAK4363378.1"/>
    <property type="molecule type" value="Genomic_DNA"/>
</dbReference>
<dbReference type="GO" id="GO:0000160">
    <property type="term" value="P:phosphorelay signal transduction system"/>
    <property type="evidence" value="ECO:0007669"/>
    <property type="project" value="InterPro"/>
</dbReference>
<comment type="caution">
    <text evidence="5">Lacks conserved residue(s) required for the propagation of feature annotation.</text>
</comment>